<reference evidence="3" key="1">
    <citation type="submission" date="2017-02" db="UniProtKB">
        <authorList>
            <consortium name="WormBaseParasite"/>
        </authorList>
    </citation>
    <scope>IDENTIFICATION</scope>
</reference>
<accession>A0A0M3J7V9</accession>
<evidence type="ECO:0000313" key="3">
    <source>
        <dbReference type="WBParaSite" id="ASIM_0000365701-mRNA-1"/>
    </source>
</evidence>
<sequence>MLSNVDGQHADQTTPSGKIEWYMQFELTLLYRAIFRKTAVHAIPESAFVVQMGIFAEKRKVDTLQWMRPYVEISFQAHPDPNRFF</sequence>
<dbReference type="Proteomes" id="UP000267096">
    <property type="component" value="Unassembled WGS sequence"/>
</dbReference>
<protein>
    <submittedName>
        <fullName evidence="3">Bact_transglu_N domain-containing protein</fullName>
    </submittedName>
</protein>
<evidence type="ECO:0000313" key="2">
    <source>
        <dbReference type="Proteomes" id="UP000267096"/>
    </source>
</evidence>
<dbReference type="AlphaFoldDB" id="A0A0M3J7V9"/>
<name>A0A0M3J7V9_ANISI</name>
<dbReference type="EMBL" id="UYRR01005460">
    <property type="protein sequence ID" value="VDK21813.1"/>
    <property type="molecule type" value="Genomic_DNA"/>
</dbReference>
<evidence type="ECO:0000313" key="1">
    <source>
        <dbReference type="EMBL" id="VDK21813.1"/>
    </source>
</evidence>
<reference evidence="1 2" key="2">
    <citation type="submission" date="2018-11" db="EMBL/GenBank/DDBJ databases">
        <authorList>
            <consortium name="Pathogen Informatics"/>
        </authorList>
    </citation>
    <scope>NUCLEOTIDE SEQUENCE [LARGE SCALE GENOMIC DNA]</scope>
</reference>
<proteinExistence type="predicted"/>
<keyword evidence="2" id="KW-1185">Reference proteome</keyword>
<organism evidence="3">
    <name type="scientific">Anisakis simplex</name>
    <name type="common">Herring worm</name>
    <dbReference type="NCBI Taxonomy" id="6269"/>
    <lineage>
        <taxon>Eukaryota</taxon>
        <taxon>Metazoa</taxon>
        <taxon>Ecdysozoa</taxon>
        <taxon>Nematoda</taxon>
        <taxon>Chromadorea</taxon>
        <taxon>Rhabditida</taxon>
        <taxon>Spirurina</taxon>
        <taxon>Ascaridomorpha</taxon>
        <taxon>Ascaridoidea</taxon>
        <taxon>Anisakidae</taxon>
        <taxon>Anisakis</taxon>
        <taxon>Anisakis simplex complex</taxon>
    </lineage>
</organism>
<dbReference type="WBParaSite" id="ASIM_0000365701-mRNA-1">
    <property type="protein sequence ID" value="ASIM_0000365701-mRNA-1"/>
    <property type="gene ID" value="ASIM_0000365701"/>
</dbReference>
<gene>
    <name evidence="1" type="ORF">ASIM_LOCUS3493</name>
</gene>